<organism evidence="1 2">
    <name type="scientific">Monoraphidium neglectum</name>
    <dbReference type="NCBI Taxonomy" id="145388"/>
    <lineage>
        <taxon>Eukaryota</taxon>
        <taxon>Viridiplantae</taxon>
        <taxon>Chlorophyta</taxon>
        <taxon>core chlorophytes</taxon>
        <taxon>Chlorophyceae</taxon>
        <taxon>CS clade</taxon>
        <taxon>Sphaeropleales</taxon>
        <taxon>Selenastraceae</taxon>
        <taxon>Monoraphidium</taxon>
    </lineage>
</organism>
<feature type="non-terminal residue" evidence="1">
    <location>
        <position position="1"/>
    </location>
</feature>
<dbReference type="Proteomes" id="UP000054498">
    <property type="component" value="Unassembled WGS sequence"/>
</dbReference>
<keyword evidence="2" id="KW-1185">Reference proteome</keyword>
<evidence type="ECO:0000313" key="1">
    <source>
        <dbReference type="EMBL" id="KIY96287.1"/>
    </source>
</evidence>
<accession>A0A0D2J976</accession>
<dbReference type="EMBL" id="KK103075">
    <property type="protein sequence ID" value="KIY96287.1"/>
    <property type="molecule type" value="Genomic_DNA"/>
</dbReference>
<dbReference type="OrthoDB" id="32546at3166"/>
<dbReference type="RefSeq" id="XP_013895307.1">
    <property type="nucleotide sequence ID" value="XM_014039853.1"/>
</dbReference>
<dbReference type="AlphaFoldDB" id="A0A0D2J976"/>
<name>A0A0D2J976_9CHLO</name>
<gene>
    <name evidence="1" type="ORF">MNEG_11674</name>
</gene>
<reference evidence="1 2" key="1">
    <citation type="journal article" date="2013" name="BMC Genomics">
        <title>Reconstruction of the lipid metabolism for the microalga Monoraphidium neglectum from its genome sequence reveals characteristics suitable for biofuel production.</title>
        <authorList>
            <person name="Bogen C."/>
            <person name="Al-Dilaimi A."/>
            <person name="Albersmeier A."/>
            <person name="Wichmann J."/>
            <person name="Grundmann M."/>
            <person name="Rupp O."/>
            <person name="Lauersen K.J."/>
            <person name="Blifernez-Klassen O."/>
            <person name="Kalinowski J."/>
            <person name="Goesmann A."/>
            <person name="Mussgnug J.H."/>
            <person name="Kruse O."/>
        </authorList>
    </citation>
    <scope>NUCLEOTIDE SEQUENCE [LARGE SCALE GENOMIC DNA]</scope>
    <source>
        <strain evidence="1 2">SAG 48.87</strain>
    </source>
</reference>
<evidence type="ECO:0000313" key="2">
    <source>
        <dbReference type="Proteomes" id="UP000054498"/>
    </source>
</evidence>
<protein>
    <submittedName>
        <fullName evidence="1">Uncharacterized protein</fullName>
    </submittedName>
</protein>
<dbReference type="GeneID" id="25728960"/>
<proteinExistence type="predicted"/>
<dbReference type="KEGG" id="mng:MNEG_11674"/>
<sequence>SVIAFPNYYAASFGELGGPQCERWSRELVEAGARTRACVFWQLDYARMIRVQRR</sequence>